<keyword evidence="3" id="KW-1185">Reference proteome</keyword>
<dbReference type="EMBL" id="CAFZ01000247">
    <property type="protein sequence ID" value="CCA73711.1"/>
    <property type="molecule type" value="Genomic_DNA"/>
</dbReference>
<dbReference type="HOGENOM" id="CLU_517881_0_0_1"/>
<evidence type="ECO:0000256" key="1">
    <source>
        <dbReference type="SAM" id="MobiDB-lite"/>
    </source>
</evidence>
<reference evidence="2 3" key="1">
    <citation type="journal article" date="2011" name="PLoS Pathog.">
        <title>Endophytic Life Strategies Decoded by Genome and Transcriptome Analyses of the Mutualistic Root Symbiont Piriformospora indica.</title>
        <authorList>
            <person name="Zuccaro A."/>
            <person name="Lahrmann U."/>
            <person name="Guldener U."/>
            <person name="Langen G."/>
            <person name="Pfiffi S."/>
            <person name="Biedenkopf D."/>
            <person name="Wong P."/>
            <person name="Samans B."/>
            <person name="Grimm C."/>
            <person name="Basiewicz M."/>
            <person name="Murat C."/>
            <person name="Martin F."/>
            <person name="Kogel K.H."/>
        </authorList>
    </citation>
    <scope>NUCLEOTIDE SEQUENCE [LARGE SCALE GENOMIC DNA]</scope>
    <source>
        <strain evidence="2 3">DSM 11827</strain>
    </source>
</reference>
<dbReference type="AlphaFoldDB" id="G4TQW8"/>
<dbReference type="Proteomes" id="UP000007148">
    <property type="component" value="Unassembled WGS sequence"/>
</dbReference>
<feature type="region of interest" description="Disordered" evidence="1">
    <location>
        <begin position="1"/>
        <end position="77"/>
    </location>
</feature>
<dbReference type="InParanoid" id="G4TQW8"/>
<evidence type="ECO:0000313" key="3">
    <source>
        <dbReference type="Proteomes" id="UP000007148"/>
    </source>
</evidence>
<organism evidence="2 3">
    <name type="scientific">Serendipita indica (strain DSM 11827)</name>
    <name type="common">Root endophyte fungus</name>
    <name type="synonym">Piriformospora indica</name>
    <dbReference type="NCBI Taxonomy" id="1109443"/>
    <lineage>
        <taxon>Eukaryota</taxon>
        <taxon>Fungi</taxon>
        <taxon>Dikarya</taxon>
        <taxon>Basidiomycota</taxon>
        <taxon>Agaricomycotina</taxon>
        <taxon>Agaricomycetes</taxon>
        <taxon>Sebacinales</taxon>
        <taxon>Serendipitaceae</taxon>
        <taxon>Serendipita</taxon>
    </lineage>
</organism>
<proteinExistence type="predicted"/>
<accession>G4TQW8</accession>
<dbReference type="OrthoDB" id="3224013at2759"/>
<dbReference type="Gene3D" id="3.90.810.10">
    <property type="entry name" value="CRIB domain"/>
    <property type="match status" value="1"/>
</dbReference>
<comment type="caution">
    <text evidence="2">The sequence shown here is derived from an EMBL/GenBank/DDBJ whole genome shotgun (WGS) entry which is preliminary data.</text>
</comment>
<sequence>MSFTTNDRAGPLPLSATSSKFPLRLRPGNVSRRRSRSFSGWSPSQQHPKPLPPPTKDDLLATPNHRPSTSTSTSAKQAKLSIYPASGGNPTPAPTTSIPFRQRLASFSKLRIPLATPSANGPTQFIYRPFKSKQDVRSPNTATEIEGRTTGVTPRPSGESEYAATIYGSEDERAEPPMISPNIMDLPSPTAETSNGMKRFVKGLKGIPAMLSPKSPSFRRVTNFVRGDREKQPETVPMTAPIQENTPIDSNILRFSYDPATRRVTGLENWRNFFPTSSSDPFQNHQISEHPFAGEESQKQASEKSAILRRIGQRLAELIGSAGARVPASFTVEVSTPEDVVFPSSEPHPISTPFNVGHPVSVKSDPLTGRLVGMPSEWSNGQEKANGRRRHHQSVIISEVISASSLSRYLKPAPIPDAIHSPPEERVSYVPISEPTESHEAVPPTPGPSTKEPSTTHTTSHRKPAPMLSPSERKPSNATSSRHKRNPSYQPTPSPPAVRTRTRSVTVSGTMLQRLNKPLPPLPTDD</sequence>
<gene>
    <name evidence="2" type="ORF">PIIN_07665</name>
</gene>
<evidence type="ECO:0000313" key="2">
    <source>
        <dbReference type="EMBL" id="CCA73711.1"/>
    </source>
</evidence>
<name>G4TQW8_SERID</name>
<feature type="compositionally biased region" description="Low complexity" evidence="1">
    <location>
        <begin position="60"/>
        <end position="74"/>
    </location>
</feature>
<protein>
    <submittedName>
        <fullName evidence="2">Uncharacterized protein</fullName>
    </submittedName>
</protein>
<feature type="region of interest" description="Disordered" evidence="1">
    <location>
        <begin position="434"/>
        <end position="526"/>
    </location>
</feature>
<dbReference type="InterPro" id="IPR036936">
    <property type="entry name" value="CRIB_dom_sf"/>
</dbReference>